<dbReference type="Gene3D" id="2.30.130.40">
    <property type="entry name" value="LON domain-like"/>
    <property type="match status" value="1"/>
</dbReference>
<dbReference type="GO" id="GO:0043565">
    <property type="term" value="F:sequence-specific DNA binding"/>
    <property type="evidence" value="ECO:0007669"/>
    <property type="project" value="UniProtKB-UniRule"/>
</dbReference>
<dbReference type="InterPro" id="IPR003593">
    <property type="entry name" value="AAA+_ATPase"/>
</dbReference>
<dbReference type="Pfam" id="PF00004">
    <property type="entry name" value="AAA"/>
    <property type="match status" value="1"/>
</dbReference>
<dbReference type="InterPro" id="IPR004815">
    <property type="entry name" value="Lon_bac/euk-typ"/>
</dbReference>
<keyword evidence="6 10" id="KW-0720">Serine protease</keyword>
<comment type="function">
    <text evidence="10">ATP-dependent serine protease that mediates the selective degradation of mutant and abnormal proteins as well as certain short-lived regulatory proteins. Required for cellular homeostasis and for survival from DNA damage and developmental changes induced by stress. Degrades polypeptides processively to yield small peptide fragments that are 5 to 10 amino acids long. Binds to DNA in a double-stranded, site-specific manner.</text>
</comment>
<dbReference type="PANTHER" id="PTHR43718">
    <property type="entry name" value="LON PROTEASE"/>
    <property type="match status" value="1"/>
</dbReference>
<dbReference type="InterPro" id="IPR027543">
    <property type="entry name" value="Lon_bac"/>
</dbReference>
<dbReference type="PANTHER" id="PTHR43718:SF2">
    <property type="entry name" value="LON PROTEASE HOMOLOG, MITOCHONDRIAL"/>
    <property type="match status" value="1"/>
</dbReference>
<dbReference type="InterPro" id="IPR003959">
    <property type="entry name" value="ATPase_AAA_core"/>
</dbReference>
<dbReference type="Gene3D" id="1.20.58.1480">
    <property type="match status" value="1"/>
</dbReference>
<evidence type="ECO:0000259" key="17">
    <source>
        <dbReference type="PROSITE" id="PS51787"/>
    </source>
</evidence>
<accession>A0A1H9KXG2</accession>
<evidence type="ECO:0000256" key="6">
    <source>
        <dbReference type="ARBA" id="ARBA00022825"/>
    </source>
</evidence>
<dbReference type="Proteomes" id="UP000199021">
    <property type="component" value="Unassembled WGS sequence"/>
</dbReference>
<dbReference type="GO" id="GO:0005524">
    <property type="term" value="F:ATP binding"/>
    <property type="evidence" value="ECO:0007669"/>
    <property type="project" value="UniProtKB-UniRule"/>
</dbReference>
<dbReference type="GO" id="GO:0004176">
    <property type="term" value="F:ATP-dependent peptidase activity"/>
    <property type="evidence" value="ECO:0007669"/>
    <property type="project" value="UniProtKB-UniRule"/>
</dbReference>
<name>A0A1H9KXG2_9BACT</name>
<dbReference type="PROSITE" id="PS51786">
    <property type="entry name" value="LON_PROTEOLYTIC"/>
    <property type="match status" value="1"/>
</dbReference>
<dbReference type="InterPro" id="IPR008269">
    <property type="entry name" value="Lon_proteolytic"/>
</dbReference>
<comment type="subcellular location">
    <subcellularLocation>
        <location evidence="1 10 11">Cytoplasm</location>
    </subcellularLocation>
</comment>
<dbReference type="STRING" id="478744.SAMN05444359_12220"/>
<dbReference type="Gene3D" id="1.10.8.60">
    <property type="match status" value="1"/>
</dbReference>
<dbReference type="SUPFAM" id="SSF88697">
    <property type="entry name" value="PUA domain-like"/>
    <property type="match status" value="1"/>
</dbReference>
<evidence type="ECO:0000256" key="1">
    <source>
        <dbReference type="ARBA" id="ARBA00004496"/>
    </source>
</evidence>
<organism evidence="18 19">
    <name type="scientific">Neolewinella agarilytica</name>
    <dbReference type="NCBI Taxonomy" id="478744"/>
    <lineage>
        <taxon>Bacteria</taxon>
        <taxon>Pseudomonadati</taxon>
        <taxon>Bacteroidota</taxon>
        <taxon>Saprospiria</taxon>
        <taxon>Saprospirales</taxon>
        <taxon>Lewinellaceae</taxon>
        <taxon>Neolewinella</taxon>
    </lineage>
</organism>
<dbReference type="InterPro" id="IPR014721">
    <property type="entry name" value="Ribsml_uS5_D2-typ_fold_subgr"/>
</dbReference>
<evidence type="ECO:0000256" key="10">
    <source>
        <dbReference type="HAMAP-Rule" id="MF_01973"/>
    </source>
</evidence>
<dbReference type="FunFam" id="3.40.50.300:FF:000021">
    <property type="entry name" value="Lon protease homolog"/>
    <property type="match status" value="1"/>
</dbReference>
<keyword evidence="19" id="KW-1185">Reference proteome</keyword>
<keyword evidence="5 10" id="KW-0378">Hydrolase</keyword>
<evidence type="ECO:0000256" key="2">
    <source>
        <dbReference type="ARBA" id="ARBA00022490"/>
    </source>
</evidence>
<dbReference type="Pfam" id="PF02190">
    <property type="entry name" value="LON_substr_bdg"/>
    <property type="match status" value="1"/>
</dbReference>
<dbReference type="CDD" id="cd19500">
    <property type="entry name" value="RecA-like_Lon"/>
    <property type="match status" value="1"/>
</dbReference>
<dbReference type="Gene3D" id="3.40.50.300">
    <property type="entry name" value="P-loop containing nucleotide triphosphate hydrolases"/>
    <property type="match status" value="1"/>
</dbReference>
<feature type="active site" evidence="10 12">
    <location>
        <position position="704"/>
    </location>
</feature>
<dbReference type="InParanoid" id="A0A1H9KXG2"/>
<dbReference type="AlphaFoldDB" id="A0A1H9KXG2"/>
<evidence type="ECO:0000256" key="14">
    <source>
        <dbReference type="PROSITE-ProRule" id="PRU01122"/>
    </source>
</evidence>
<feature type="domain" description="Lon proteolytic" evidence="16">
    <location>
        <begin position="618"/>
        <end position="798"/>
    </location>
</feature>
<evidence type="ECO:0000256" key="13">
    <source>
        <dbReference type="PIRSR" id="PIRSR001174-2"/>
    </source>
</evidence>
<feature type="active site" evidence="10 12">
    <location>
        <position position="747"/>
    </location>
</feature>
<comment type="similarity">
    <text evidence="10 11 14 15">Belongs to the peptidase S16 family.</text>
</comment>
<keyword evidence="3 10" id="KW-0645">Protease</keyword>
<dbReference type="Pfam" id="PF22667">
    <property type="entry name" value="Lon_lid"/>
    <property type="match status" value="1"/>
</dbReference>
<dbReference type="Pfam" id="PF05362">
    <property type="entry name" value="Lon_C"/>
    <property type="match status" value="1"/>
</dbReference>
<dbReference type="InterPro" id="IPR027065">
    <property type="entry name" value="Lon_Prtase"/>
</dbReference>
<dbReference type="PIRSF" id="PIRSF001174">
    <property type="entry name" value="Lon_proteas"/>
    <property type="match status" value="1"/>
</dbReference>
<dbReference type="GO" id="GO:0004252">
    <property type="term" value="F:serine-type endopeptidase activity"/>
    <property type="evidence" value="ECO:0007669"/>
    <property type="project" value="UniProtKB-UniRule"/>
</dbReference>
<dbReference type="Gene3D" id="3.30.230.10">
    <property type="match status" value="1"/>
</dbReference>
<reference evidence="19" key="1">
    <citation type="submission" date="2016-10" db="EMBL/GenBank/DDBJ databases">
        <authorList>
            <person name="Varghese N."/>
            <person name="Submissions S."/>
        </authorList>
    </citation>
    <scope>NUCLEOTIDE SEQUENCE [LARGE SCALE GENOMIC DNA]</scope>
    <source>
        <strain evidence="19">DSM 24740</strain>
    </source>
</reference>
<dbReference type="InterPro" id="IPR020568">
    <property type="entry name" value="Ribosomal_Su5_D2-typ_SF"/>
</dbReference>
<dbReference type="NCBIfam" id="TIGR00763">
    <property type="entry name" value="lon"/>
    <property type="match status" value="1"/>
</dbReference>
<dbReference type="Gene3D" id="1.20.5.5270">
    <property type="match status" value="1"/>
</dbReference>
<evidence type="ECO:0000256" key="9">
    <source>
        <dbReference type="ARBA" id="ARBA00050665"/>
    </source>
</evidence>
<dbReference type="GO" id="GO:0005737">
    <property type="term" value="C:cytoplasm"/>
    <property type="evidence" value="ECO:0007669"/>
    <property type="project" value="UniProtKB-SubCell"/>
</dbReference>
<comment type="subunit">
    <text evidence="10 11">Homohexamer. Organized in a ring with a central cavity.</text>
</comment>
<proteinExistence type="evidence at transcript level"/>
<feature type="binding site" evidence="10 13">
    <location>
        <begin position="382"/>
        <end position="389"/>
    </location>
    <ligand>
        <name>ATP</name>
        <dbReference type="ChEBI" id="CHEBI:30616"/>
    </ligand>
</feature>
<evidence type="ECO:0000256" key="15">
    <source>
        <dbReference type="RuleBase" id="RU000591"/>
    </source>
</evidence>
<dbReference type="SMART" id="SM00382">
    <property type="entry name" value="AAA"/>
    <property type="match status" value="1"/>
</dbReference>
<keyword evidence="2 10" id="KW-0963">Cytoplasm</keyword>
<comment type="induction">
    <text evidence="10">By heat shock.</text>
</comment>
<dbReference type="SMART" id="SM00464">
    <property type="entry name" value="LON"/>
    <property type="match status" value="1"/>
</dbReference>
<keyword evidence="8 10" id="KW-0346">Stress response</keyword>
<evidence type="ECO:0000313" key="18">
    <source>
        <dbReference type="EMBL" id="SER03473.1"/>
    </source>
</evidence>
<dbReference type="EC" id="3.4.21.53" evidence="10 11"/>
<dbReference type="GO" id="GO:0016887">
    <property type="term" value="F:ATP hydrolysis activity"/>
    <property type="evidence" value="ECO:0007669"/>
    <property type="project" value="UniProtKB-UniRule"/>
</dbReference>
<dbReference type="GO" id="GO:0034605">
    <property type="term" value="P:cellular response to heat"/>
    <property type="evidence" value="ECO:0007669"/>
    <property type="project" value="UniProtKB-UniRule"/>
</dbReference>
<evidence type="ECO:0000256" key="5">
    <source>
        <dbReference type="ARBA" id="ARBA00022801"/>
    </source>
</evidence>
<sequence length="802" mass="89908">MPEEFDPELEKETEMLFGNEMQLIDPNLPQLLTILPATQRPVFPGMALPMAFNGVELLVSLKAAVEHHDGFVGIVMINEENEEDYRESDFHEVGTVFQIIKVLEMSPGMVQVIGRGIRRFRRERVVQTEPNLRWRVSYDIQPETKPDQELKAYMLAISNEIKNLVALNPMFQEQVNMVVNQLNYDQPGQTLDVISNLVSSEKEKLQEMMETWDVGDRAKQLLAIIKDELAVAKIQSRINKQIEDGVDKQQKEYFLREQLKAIRQELGEEKEDGESITERIIQQLEGKTVPEVARETFDREISKLKTLNTQSPEFNVTRNYLETFADLPWGIFTPDANDIKEAREILDAEHYGLKDVKDNILEFLATILKRSSVAGSIICMVGPPGVGKTSIGQSIAKALGREFYRFSVGGMRDEAEIKGHRRTYIGAMPGKLIQAVQRAKTSNPVIMLDEIDKISQGAQGDPASALLEVLDPEQNETFVDHYLDVPFDLSNVLFVCTANQLDTIPGPLLDRMEVIRLSGYVLEEKVEIAKRYLVPKQLKEHGFAEDEVTFEAEALDFLADRYAREAGVRNLEKQLRKIIRKLVLRQAESDEVNFVVTKDLVSEMLGKPRFNNEKLYEKAMPGVVLGLAYTSMGGATLYIEARGIPASSPGFRLTGQLGDVMKESAQIALSYVKSLLSKEGLDFFDKHQVHLHVPAGATPKDGPSAGITMALALYTLATGQPPIDDLAMTGELTLTGRVLPIGGVKEKTIGARRVGITNLIFPAENKRDWEELDDYIKEGLNANFATYFEDVLEVALPGRIPG</sequence>
<dbReference type="SUPFAM" id="SSF52540">
    <property type="entry name" value="P-loop containing nucleoside triphosphate hydrolases"/>
    <property type="match status" value="1"/>
</dbReference>
<feature type="domain" description="Lon N-terminal" evidence="17">
    <location>
        <begin position="32"/>
        <end position="229"/>
    </location>
</feature>
<dbReference type="HAMAP" id="MF_01973">
    <property type="entry name" value="lon_bact"/>
    <property type="match status" value="1"/>
</dbReference>
<dbReference type="InterPro" id="IPR015947">
    <property type="entry name" value="PUA-like_sf"/>
</dbReference>
<gene>
    <name evidence="10" type="primary">lon</name>
    <name evidence="18" type="ORF">SAMN05444359_12220</name>
</gene>
<dbReference type="PROSITE" id="PS01046">
    <property type="entry name" value="LON_SER"/>
    <property type="match status" value="1"/>
</dbReference>
<dbReference type="GO" id="GO:0006515">
    <property type="term" value="P:protein quality control for misfolded or incompletely synthesized proteins"/>
    <property type="evidence" value="ECO:0007669"/>
    <property type="project" value="UniProtKB-UniRule"/>
</dbReference>
<evidence type="ECO:0000256" key="11">
    <source>
        <dbReference type="PIRNR" id="PIRNR001174"/>
    </source>
</evidence>
<keyword evidence="7 10" id="KW-0067">ATP-binding</keyword>
<dbReference type="InterPro" id="IPR054594">
    <property type="entry name" value="Lon_lid"/>
</dbReference>
<dbReference type="SUPFAM" id="SSF54211">
    <property type="entry name" value="Ribosomal protein S5 domain 2-like"/>
    <property type="match status" value="1"/>
</dbReference>
<protein>
    <recommendedName>
        <fullName evidence="10 11">Lon protease</fullName>
        <ecNumber evidence="10 11">3.4.21.53</ecNumber>
    </recommendedName>
    <alternativeName>
        <fullName evidence="10">ATP-dependent protease La</fullName>
    </alternativeName>
</protein>
<evidence type="ECO:0000256" key="7">
    <source>
        <dbReference type="ARBA" id="ARBA00022840"/>
    </source>
</evidence>
<dbReference type="InterPro" id="IPR003111">
    <property type="entry name" value="Lon_prtase_N"/>
</dbReference>
<evidence type="ECO:0000256" key="8">
    <source>
        <dbReference type="ARBA" id="ARBA00023016"/>
    </source>
</evidence>
<dbReference type="InterPro" id="IPR046336">
    <property type="entry name" value="Lon_prtase_N_sf"/>
</dbReference>
<dbReference type="InterPro" id="IPR027417">
    <property type="entry name" value="P-loop_NTPase"/>
</dbReference>
<dbReference type="PROSITE" id="PS51787">
    <property type="entry name" value="LON_N"/>
    <property type="match status" value="1"/>
</dbReference>
<keyword evidence="4 10" id="KW-0547">Nucleotide-binding</keyword>
<evidence type="ECO:0000256" key="3">
    <source>
        <dbReference type="ARBA" id="ARBA00022670"/>
    </source>
</evidence>
<comment type="catalytic activity">
    <reaction evidence="9 10 11 14">
        <text>Hydrolysis of proteins in presence of ATP.</text>
        <dbReference type="EC" id="3.4.21.53"/>
    </reaction>
</comment>
<dbReference type="PRINTS" id="PR00830">
    <property type="entry name" value="ENDOLAPTASE"/>
</dbReference>
<evidence type="ECO:0000259" key="16">
    <source>
        <dbReference type="PROSITE" id="PS51786"/>
    </source>
</evidence>
<evidence type="ECO:0000256" key="12">
    <source>
        <dbReference type="PIRSR" id="PIRSR001174-1"/>
    </source>
</evidence>
<dbReference type="EMBL" id="FOFB01000022">
    <property type="protein sequence ID" value="SER03473.1"/>
    <property type="molecule type" value="Genomic_DNA"/>
</dbReference>
<evidence type="ECO:0000313" key="19">
    <source>
        <dbReference type="Proteomes" id="UP000199021"/>
    </source>
</evidence>
<evidence type="ECO:0000256" key="4">
    <source>
        <dbReference type="ARBA" id="ARBA00022741"/>
    </source>
</evidence>
<dbReference type="InterPro" id="IPR008268">
    <property type="entry name" value="Peptidase_S16_AS"/>
</dbReference>
<dbReference type="RefSeq" id="WP_217642184.1">
    <property type="nucleotide sequence ID" value="NZ_FOFB01000022.1"/>
</dbReference>